<feature type="binding site" evidence="8">
    <location>
        <begin position="112"/>
        <end position="115"/>
    </location>
    <ligand>
        <name>(6S)-5,6,7,8-tetrahydrofolate</name>
        <dbReference type="ChEBI" id="CHEBI:57453"/>
    </ligand>
</feature>
<dbReference type="InterPro" id="IPR011034">
    <property type="entry name" value="Formyl_transferase-like_C_sf"/>
</dbReference>
<dbReference type="InterPro" id="IPR037022">
    <property type="entry name" value="Formyl_trans_C_sf"/>
</dbReference>
<gene>
    <name evidence="8" type="primary">fmt</name>
    <name evidence="11" type="ORF">CKO40_00780</name>
</gene>
<dbReference type="EC" id="2.1.2.9" evidence="3 8"/>
<comment type="function">
    <text evidence="1 8">Attaches a formyl group to the free amino group of methionyl-tRNA(fMet). The formyl group appears to play a dual role in the initiator identity of N-formylmethionyl-tRNA by promoting its recognition by IF2 and preventing the misappropriation of this tRNA by the elongation apparatus.</text>
</comment>
<keyword evidence="12" id="KW-1185">Reference proteome</keyword>
<dbReference type="InterPro" id="IPR041711">
    <property type="entry name" value="Met-tRNA-FMT_N"/>
</dbReference>
<evidence type="ECO:0000256" key="8">
    <source>
        <dbReference type="HAMAP-Rule" id="MF_00182"/>
    </source>
</evidence>
<evidence type="ECO:0000313" key="11">
    <source>
        <dbReference type="EMBL" id="MBK1703120.1"/>
    </source>
</evidence>
<dbReference type="CDD" id="cd08704">
    <property type="entry name" value="Met_tRNA_FMT_C"/>
    <property type="match status" value="1"/>
</dbReference>
<evidence type="ECO:0000256" key="1">
    <source>
        <dbReference type="ARBA" id="ARBA00002606"/>
    </source>
</evidence>
<keyword evidence="6 8" id="KW-0648">Protein biosynthesis</keyword>
<name>A0AAJ0U1G6_9GAMM</name>
<evidence type="ECO:0000256" key="3">
    <source>
        <dbReference type="ARBA" id="ARBA00012261"/>
    </source>
</evidence>
<evidence type="ECO:0000259" key="10">
    <source>
        <dbReference type="Pfam" id="PF02911"/>
    </source>
</evidence>
<reference evidence="11" key="2">
    <citation type="journal article" date="2020" name="Microorganisms">
        <title>Osmotic Adaptation and Compatible Solute Biosynthesis of Phototrophic Bacteria as Revealed from Genome Analyses.</title>
        <authorList>
            <person name="Imhoff J.F."/>
            <person name="Rahn T."/>
            <person name="Kunzel S."/>
            <person name="Keller A."/>
            <person name="Neulinger S.C."/>
        </authorList>
    </citation>
    <scope>NUCLEOTIDE SEQUENCE</scope>
    <source>
        <strain evidence="11">DSM 11080</strain>
    </source>
</reference>
<dbReference type="EMBL" id="NRSJ01000001">
    <property type="protein sequence ID" value="MBK1703120.1"/>
    <property type="molecule type" value="Genomic_DNA"/>
</dbReference>
<dbReference type="SUPFAM" id="SSF53328">
    <property type="entry name" value="Formyltransferase"/>
    <property type="match status" value="1"/>
</dbReference>
<dbReference type="CDD" id="cd08646">
    <property type="entry name" value="FMT_core_Met-tRNA-FMT_N"/>
    <property type="match status" value="1"/>
</dbReference>
<reference evidence="11" key="1">
    <citation type="submission" date="2017-08" db="EMBL/GenBank/DDBJ databases">
        <authorList>
            <person name="Imhoff J.F."/>
            <person name="Rahn T."/>
            <person name="Kuenzel S."/>
            <person name="Neulinger S.C."/>
        </authorList>
    </citation>
    <scope>NUCLEOTIDE SEQUENCE</scope>
    <source>
        <strain evidence="11">DSM 11080</strain>
    </source>
</reference>
<feature type="domain" description="Formyl transferase N-terminal" evidence="9">
    <location>
        <begin position="5"/>
        <end position="181"/>
    </location>
</feature>
<comment type="similarity">
    <text evidence="2 8">Belongs to the Fmt family.</text>
</comment>
<dbReference type="InterPro" id="IPR036477">
    <property type="entry name" value="Formyl_transf_N_sf"/>
</dbReference>
<dbReference type="HAMAP" id="MF_00182">
    <property type="entry name" value="Formyl_trans"/>
    <property type="match status" value="1"/>
</dbReference>
<dbReference type="Gene3D" id="3.10.25.10">
    <property type="entry name" value="Formyl transferase, C-terminal domain"/>
    <property type="match status" value="1"/>
</dbReference>
<evidence type="ECO:0000256" key="2">
    <source>
        <dbReference type="ARBA" id="ARBA00010699"/>
    </source>
</evidence>
<comment type="catalytic activity">
    <reaction evidence="7 8">
        <text>L-methionyl-tRNA(fMet) + (6R)-10-formyltetrahydrofolate = N-formyl-L-methionyl-tRNA(fMet) + (6S)-5,6,7,8-tetrahydrofolate + H(+)</text>
        <dbReference type="Rhea" id="RHEA:24380"/>
        <dbReference type="Rhea" id="RHEA-COMP:9952"/>
        <dbReference type="Rhea" id="RHEA-COMP:9953"/>
        <dbReference type="ChEBI" id="CHEBI:15378"/>
        <dbReference type="ChEBI" id="CHEBI:57453"/>
        <dbReference type="ChEBI" id="CHEBI:78530"/>
        <dbReference type="ChEBI" id="CHEBI:78844"/>
        <dbReference type="ChEBI" id="CHEBI:195366"/>
        <dbReference type="EC" id="2.1.2.9"/>
    </reaction>
</comment>
<dbReference type="InterPro" id="IPR005793">
    <property type="entry name" value="Formyl_trans_C"/>
</dbReference>
<dbReference type="Pfam" id="PF02911">
    <property type="entry name" value="Formyl_trans_C"/>
    <property type="match status" value="1"/>
</dbReference>
<evidence type="ECO:0000256" key="5">
    <source>
        <dbReference type="ARBA" id="ARBA00022679"/>
    </source>
</evidence>
<dbReference type="AlphaFoldDB" id="A0AAJ0U1G6"/>
<dbReference type="PROSITE" id="PS00373">
    <property type="entry name" value="GART"/>
    <property type="match status" value="1"/>
</dbReference>
<dbReference type="SUPFAM" id="SSF50486">
    <property type="entry name" value="FMT C-terminal domain-like"/>
    <property type="match status" value="1"/>
</dbReference>
<feature type="domain" description="Formyl transferase C-terminal" evidence="10">
    <location>
        <begin position="206"/>
        <end position="305"/>
    </location>
</feature>
<dbReference type="NCBIfam" id="TIGR00460">
    <property type="entry name" value="fmt"/>
    <property type="match status" value="1"/>
</dbReference>
<evidence type="ECO:0000313" key="12">
    <source>
        <dbReference type="Proteomes" id="UP001296776"/>
    </source>
</evidence>
<accession>A0AAJ0U1G6</accession>
<dbReference type="PANTHER" id="PTHR11138">
    <property type="entry name" value="METHIONYL-TRNA FORMYLTRANSFERASE"/>
    <property type="match status" value="1"/>
</dbReference>
<dbReference type="InterPro" id="IPR001555">
    <property type="entry name" value="GART_AS"/>
</dbReference>
<evidence type="ECO:0000256" key="6">
    <source>
        <dbReference type="ARBA" id="ARBA00022917"/>
    </source>
</evidence>
<proteinExistence type="inferred from homology"/>
<dbReference type="GO" id="GO:0005829">
    <property type="term" value="C:cytosol"/>
    <property type="evidence" value="ECO:0007669"/>
    <property type="project" value="TreeGrafter"/>
</dbReference>
<dbReference type="Proteomes" id="UP001296776">
    <property type="component" value="Unassembled WGS sequence"/>
</dbReference>
<evidence type="ECO:0000256" key="4">
    <source>
        <dbReference type="ARBA" id="ARBA00016014"/>
    </source>
</evidence>
<dbReference type="InterPro" id="IPR002376">
    <property type="entry name" value="Formyl_transf_N"/>
</dbReference>
<dbReference type="Gene3D" id="3.40.50.170">
    <property type="entry name" value="Formyl transferase, N-terminal domain"/>
    <property type="match status" value="1"/>
</dbReference>
<dbReference type="Pfam" id="PF00551">
    <property type="entry name" value="Formyl_trans_N"/>
    <property type="match status" value="1"/>
</dbReference>
<evidence type="ECO:0000259" key="9">
    <source>
        <dbReference type="Pfam" id="PF00551"/>
    </source>
</evidence>
<sequence length="313" mass="33097">MAATRILFAGTPDFAVPALSALIAAEWSVVGVYTQPDRPAGRGRKTVPGPVKQVALDAGLPVFQPPSLKNPATIEQLRGLNADIMIVAAYGLILPPAALASPRLGCINIHASLLPHWRGAAPIQRALLAGDEATGISLMQMEAGLDTGPVYATQRTRIAPRETGGSLHDRLAAIGAKLLLDKLPEIMAGQLTPAPQDAGQATYAAKLEKDEAPIDWSQSAEVIDRRIRAFNPWPVAQTRWGGETLRIWEAVPLEGDDTHNSPPGSILRSGPDGIDVATGAGVLRITRLQAPGKRKIAAADFAHSRRLDGTVFG</sequence>
<dbReference type="RefSeq" id="WP_200343798.1">
    <property type="nucleotide sequence ID" value="NZ_NRSJ01000001.1"/>
</dbReference>
<protein>
    <recommendedName>
        <fullName evidence="4 8">Methionyl-tRNA formyltransferase</fullName>
        <ecNumber evidence="3 8">2.1.2.9</ecNumber>
    </recommendedName>
</protein>
<keyword evidence="5 8" id="KW-0808">Transferase</keyword>
<dbReference type="GO" id="GO:0004479">
    <property type="term" value="F:methionyl-tRNA formyltransferase activity"/>
    <property type="evidence" value="ECO:0007669"/>
    <property type="project" value="UniProtKB-UniRule"/>
</dbReference>
<dbReference type="InterPro" id="IPR044135">
    <property type="entry name" value="Met-tRNA-FMT_C"/>
</dbReference>
<dbReference type="PANTHER" id="PTHR11138:SF5">
    <property type="entry name" value="METHIONYL-TRNA FORMYLTRANSFERASE, MITOCHONDRIAL"/>
    <property type="match status" value="1"/>
</dbReference>
<evidence type="ECO:0000256" key="7">
    <source>
        <dbReference type="ARBA" id="ARBA00048558"/>
    </source>
</evidence>
<comment type="caution">
    <text evidence="11">The sequence shown here is derived from an EMBL/GenBank/DDBJ whole genome shotgun (WGS) entry which is preliminary data.</text>
</comment>
<organism evidence="11 12">
    <name type="scientific">Halochromatium glycolicum</name>
    <dbReference type="NCBI Taxonomy" id="85075"/>
    <lineage>
        <taxon>Bacteria</taxon>
        <taxon>Pseudomonadati</taxon>
        <taxon>Pseudomonadota</taxon>
        <taxon>Gammaproteobacteria</taxon>
        <taxon>Chromatiales</taxon>
        <taxon>Chromatiaceae</taxon>
        <taxon>Halochromatium</taxon>
    </lineage>
</organism>
<dbReference type="InterPro" id="IPR005794">
    <property type="entry name" value="Fmt"/>
</dbReference>